<feature type="compositionally biased region" description="Polar residues" evidence="1">
    <location>
        <begin position="215"/>
        <end position="229"/>
    </location>
</feature>
<reference evidence="2 3" key="2">
    <citation type="submission" date="2018-11" db="EMBL/GenBank/DDBJ databases">
        <authorList>
            <consortium name="Pathogen Informatics"/>
        </authorList>
    </citation>
    <scope>NUCLEOTIDE SEQUENCE [LARGE SCALE GENOMIC DNA]</scope>
</reference>
<name>A0A0R3VSW9_TAEAS</name>
<feature type="compositionally biased region" description="Basic and acidic residues" evidence="1">
    <location>
        <begin position="196"/>
        <end position="207"/>
    </location>
</feature>
<gene>
    <name evidence="2" type="ORF">TASK_LOCUS294</name>
</gene>
<proteinExistence type="predicted"/>
<organism evidence="4">
    <name type="scientific">Taenia asiatica</name>
    <name type="common">Asian tapeworm</name>
    <dbReference type="NCBI Taxonomy" id="60517"/>
    <lineage>
        <taxon>Eukaryota</taxon>
        <taxon>Metazoa</taxon>
        <taxon>Spiralia</taxon>
        <taxon>Lophotrochozoa</taxon>
        <taxon>Platyhelminthes</taxon>
        <taxon>Cestoda</taxon>
        <taxon>Eucestoda</taxon>
        <taxon>Cyclophyllidea</taxon>
        <taxon>Taeniidae</taxon>
        <taxon>Taenia</taxon>
    </lineage>
</organism>
<keyword evidence="3" id="KW-1185">Reference proteome</keyword>
<sequence length="418" mass="46343">MVNRCGVVGAFADYQQLTIVMPEWPTDDAPNCAYLKVSRWLYPLDRTYSFIYCWDKDRIIILEPFSHVLHPRYIVIRLPLPMSKPQAATLWSLLDANARVVGKFDLGNNLIDLRNLKLDPNDEYGLANFPLYANTTDVALRRPLKHSKRGCSSSNVKLSVALRGANKPRPIQKKKGTMRVGQGNKKGHKVGPPPKSKPEPNKPEPRGNKGKAKGGTSNNAETGPTTGHKQLQKYLNGPRDKTFIEIRVIPTPVGILSQVIFAVKRIYDELVKKASQRGKNGIPNPFGVRDVGEAKACGPGVPTWLPQNPQLKDLESAAAYFNEKLSQKQFTVLRLEPDGEKMERLSPCKIVSPLRSHPVTSAIECCQPPLDALMVLTTFDRPDHIYPTAGSSLERVMETCDHHYPKAGPSNANLGSTS</sequence>
<accession>A0A0R3VSW9</accession>
<evidence type="ECO:0000313" key="2">
    <source>
        <dbReference type="EMBL" id="VDK20607.1"/>
    </source>
</evidence>
<reference evidence="4" key="1">
    <citation type="submission" date="2017-02" db="UniProtKB">
        <authorList>
            <consortium name="WormBaseParasite"/>
        </authorList>
    </citation>
    <scope>IDENTIFICATION</scope>
</reference>
<dbReference type="WBParaSite" id="TASK_0000029301-mRNA-1">
    <property type="protein sequence ID" value="TASK_0000029301-mRNA-1"/>
    <property type="gene ID" value="TASK_0000029301"/>
</dbReference>
<dbReference type="EMBL" id="UYRS01000033">
    <property type="protein sequence ID" value="VDK20607.1"/>
    <property type="molecule type" value="Genomic_DNA"/>
</dbReference>
<dbReference type="OrthoDB" id="6224101at2759"/>
<evidence type="ECO:0000313" key="3">
    <source>
        <dbReference type="Proteomes" id="UP000282613"/>
    </source>
</evidence>
<dbReference type="AlphaFoldDB" id="A0A0R3VSW9"/>
<evidence type="ECO:0000313" key="4">
    <source>
        <dbReference type="WBParaSite" id="TASK_0000029301-mRNA-1"/>
    </source>
</evidence>
<feature type="region of interest" description="Disordered" evidence="1">
    <location>
        <begin position="145"/>
        <end position="232"/>
    </location>
</feature>
<evidence type="ECO:0000256" key="1">
    <source>
        <dbReference type="SAM" id="MobiDB-lite"/>
    </source>
</evidence>
<protein>
    <submittedName>
        <fullName evidence="4">DUF4550 domain-containing protein</fullName>
    </submittedName>
</protein>
<dbReference type="Proteomes" id="UP000282613">
    <property type="component" value="Unassembled WGS sequence"/>
</dbReference>